<dbReference type="PROSITE" id="PS51704">
    <property type="entry name" value="GP_PDE"/>
    <property type="match status" value="1"/>
</dbReference>
<dbReference type="GO" id="GO:0008081">
    <property type="term" value="F:phosphoric diester hydrolase activity"/>
    <property type="evidence" value="ECO:0007669"/>
    <property type="project" value="InterPro"/>
</dbReference>
<evidence type="ECO:0000313" key="3">
    <source>
        <dbReference type="Proteomes" id="UP000199559"/>
    </source>
</evidence>
<dbReference type="GO" id="GO:0006629">
    <property type="term" value="P:lipid metabolic process"/>
    <property type="evidence" value="ECO:0007669"/>
    <property type="project" value="InterPro"/>
</dbReference>
<dbReference type="Proteomes" id="UP000199559">
    <property type="component" value="Unassembled WGS sequence"/>
</dbReference>
<dbReference type="RefSeq" id="WP_090837760.1">
    <property type="nucleotide sequence ID" value="NZ_FORM01000002.1"/>
</dbReference>
<name>A0A1I3L361_9FLAO</name>
<dbReference type="STRING" id="1144750.SAMN05443431_102218"/>
<dbReference type="EMBL" id="FORM01000002">
    <property type="protein sequence ID" value="SFI79119.1"/>
    <property type="molecule type" value="Genomic_DNA"/>
</dbReference>
<keyword evidence="3" id="KW-1185">Reference proteome</keyword>
<dbReference type="InterPro" id="IPR030395">
    <property type="entry name" value="GP_PDE_dom"/>
</dbReference>
<protein>
    <submittedName>
        <fullName evidence="2">Glycerophosphoryl diester phosphodiesterase</fullName>
    </submittedName>
</protein>
<accession>A0A1I3L361</accession>
<dbReference type="InterPro" id="IPR017946">
    <property type="entry name" value="PLC-like_Pdiesterase_TIM-brl"/>
</dbReference>
<gene>
    <name evidence="2" type="ORF">SAMN05443431_102218</name>
</gene>
<reference evidence="3" key="1">
    <citation type="submission" date="2016-10" db="EMBL/GenBank/DDBJ databases">
        <authorList>
            <person name="Varghese N."/>
            <person name="Submissions S."/>
        </authorList>
    </citation>
    <scope>NUCLEOTIDE SEQUENCE [LARGE SCALE GENOMIC DNA]</scope>
    <source>
        <strain evidence="3">DSM 28881</strain>
    </source>
</reference>
<organism evidence="2 3">
    <name type="scientific">Olleya namhaensis</name>
    <dbReference type="NCBI Taxonomy" id="1144750"/>
    <lineage>
        <taxon>Bacteria</taxon>
        <taxon>Pseudomonadati</taxon>
        <taxon>Bacteroidota</taxon>
        <taxon>Flavobacteriia</taxon>
        <taxon>Flavobacteriales</taxon>
        <taxon>Flavobacteriaceae</taxon>
    </lineage>
</organism>
<proteinExistence type="predicted"/>
<dbReference type="AlphaFoldDB" id="A0A1I3L361"/>
<sequence length="228" mass="25179">MSKFLKIGHRGAKGYVTENTLESIAKAIDLGVDGVEIDVHVCKTGELVVFHDFILDRITNGVGAIANLTLTDIKKLKVDNQFKIPTLIEVLDLIDNTIVINIELKGEGTAIPTDHIVKDYIDNKGWALDNIIVSSFKHSVLLELYNINPDIPLGVLTEDNFSEALAFANVIKAKAIHPKFSLLTKLNVAQAQALGYKINTWTVNTKQDIKQAISYQVDAIISDFPDRL</sequence>
<dbReference type="Gene3D" id="3.20.20.190">
    <property type="entry name" value="Phosphatidylinositol (PI) phosphodiesterase"/>
    <property type="match status" value="1"/>
</dbReference>
<feature type="domain" description="GP-PDE" evidence="1">
    <location>
        <begin position="4"/>
        <end position="228"/>
    </location>
</feature>
<evidence type="ECO:0000313" key="2">
    <source>
        <dbReference type="EMBL" id="SFI79119.1"/>
    </source>
</evidence>
<evidence type="ECO:0000259" key="1">
    <source>
        <dbReference type="PROSITE" id="PS51704"/>
    </source>
</evidence>
<dbReference type="PANTHER" id="PTHR46211:SF14">
    <property type="entry name" value="GLYCEROPHOSPHODIESTER PHOSPHODIESTERASE"/>
    <property type="match status" value="1"/>
</dbReference>
<dbReference type="SUPFAM" id="SSF51695">
    <property type="entry name" value="PLC-like phosphodiesterases"/>
    <property type="match status" value="1"/>
</dbReference>
<dbReference type="PANTHER" id="PTHR46211">
    <property type="entry name" value="GLYCEROPHOSPHORYL DIESTER PHOSPHODIESTERASE"/>
    <property type="match status" value="1"/>
</dbReference>
<dbReference type="Pfam" id="PF03009">
    <property type="entry name" value="GDPD"/>
    <property type="match status" value="1"/>
</dbReference>